<reference evidence="6" key="1">
    <citation type="submission" date="2024-05" db="EMBL/GenBank/DDBJ databases">
        <authorList>
            <person name="Cai S.Y."/>
            <person name="Jin L.M."/>
            <person name="Li H.R."/>
        </authorList>
    </citation>
    <scope>NUCLEOTIDE SEQUENCE</scope>
    <source>
        <strain evidence="6">A5-74</strain>
    </source>
</reference>
<dbReference type="PROSITE" id="PS50893">
    <property type="entry name" value="ABC_TRANSPORTER_2"/>
    <property type="match status" value="1"/>
</dbReference>
<evidence type="ECO:0000256" key="2">
    <source>
        <dbReference type="ARBA" id="ARBA00022448"/>
    </source>
</evidence>
<dbReference type="PANTHER" id="PTHR43335:SF4">
    <property type="entry name" value="ABC TRANSPORTER, ATP-BINDING PROTEIN"/>
    <property type="match status" value="1"/>
</dbReference>
<proteinExistence type="inferred from homology"/>
<feature type="domain" description="ABC transporter" evidence="5">
    <location>
        <begin position="2"/>
        <end position="227"/>
    </location>
</feature>
<gene>
    <name evidence="6" type="ORF">ABLG96_07985</name>
</gene>
<dbReference type="PANTHER" id="PTHR43335">
    <property type="entry name" value="ABC TRANSPORTER, ATP-BINDING PROTEIN"/>
    <property type="match status" value="1"/>
</dbReference>
<name>A0AAU8DUC7_9ACTN</name>
<evidence type="ECO:0000256" key="1">
    <source>
        <dbReference type="ARBA" id="ARBA00005417"/>
    </source>
</evidence>
<keyword evidence="2" id="KW-0813">Transport</keyword>
<comment type="similarity">
    <text evidence="1">Belongs to the ABC transporter superfamily.</text>
</comment>
<keyword evidence="3" id="KW-0547">Nucleotide-binding</keyword>
<dbReference type="SUPFAM" id="SSF52540">
    <property type="entry name" value="P-loop containing nucleoside triphosphate hydrolases"/>
    <property type="match status" value="1"/>
</dbReference>
<dbReference type="InterPro" id="IPR003593">
    <property type="entry name" value="AAA+_ATPase"/>
</dbReference>
<dbReference type="InterPro" id="IPR027417">
    <property type="entry name" value="P-loop_NTPase"/>
</dbReference>
<accession>A0AAU8DUC7</accession>
<evidence type="ECO:0000256" key="3">
    <source>
        <dbReference type="ARBA" id="ARBA00022741"/>
    </source>
</evidence>
<evidence type="ECO:0000313" key="6">
    <source>
        <dbReference type="EMBL" id="XCG65220.1"/>
    </source>
</evidence>
<dbReference type="Gene3D" id="3.40.50.300">
    <property type="entry name" value="P-loop containing nucleotide triphosphate hydrolases"/>
    <property type="match status" value="1"/>
</dbReference>
<sequence length="307" mass="32710">MIEVENLKKQYGDTLAVDDLTFTVPSGTVTGFLGPNGSGKSTTMRMIAGLDAPTAGSIRVNGSTFRSAQAPMAELGILLEATAVHRGRSARNHLIALAQTNGIGRRRVDDVIDIVGLTGVAAQRVGGFSLGMGQRLGVAVALLGDPKVVMLDEPVNGLDPEGVLWIRTMLKSLAAEGRTVFVSSHLMSEMALTATRLVIIGRGRLIADTSVTEFVARSSHQSVIVRTPEATQLREHLLGPHITVTSAEPNLLQVQGLTAEQIGTIAWRSHLPIFELTAQQASLEEAFMELTHDSVEYRATDVAQVSA</sequence>
<organism evidence="6">
    <name type="scientific">Nakamurella sp. A5-74</name>
    <dbReference type="NCBI Taxonomy" id="3158264"/>
    <lineage>
        <taxon>Bacteria</taxon>
        <taxon>Bacillati</taxon>
        <taxon>Actinomycetota</taxon>
        <taxon>Actinomycetes</taxon>
        <taxon>Nakamurellales</taxon>
        <taxon>Nakamurellaceae</taxon>
        <taxon>Nakamurella</taxon>
    </lineage>
</organism>
<dbReference type="GO" id="GO:0005524">
    <property type="term" value="F:ATP binding"/>
    <property type="evidence" value="ECO:0007669"/>
    <property type="project" value="UniProtKB-KW"/>
</dbReference>
<dbReference type="EMBL" id="CP159218">
    <property type="protein sequence ID" value="XCG65220.1"/>
    <property type="molecule type" value="Genomic_DNA"/>
</dbReference>
<dbReference type="Pfam" id="PF00005">
    <property type="entry name" value="ABC_tran"/>
    <property type="match status" value="1"/>
</dbReference>
<evidence type="ECO:0000259" key="5">
    <source>
        <dbReference type="PROSITE" id="PS50893"/>
    </source>
</evidence>
<dbReference type="SMART" id="SM00382">
    <property type="entry name" value="AAA"/>
    <property type="match status" value="1"/>
</dbReference>
<keyword evidence="4 6" id="KW-0067">ATP-binding</keyword>
<dbReference type="GO" id="GO:0016887">
    <property type="term" value="F:ATP hydrolysis activity"/>
    <property type="evidence" value="ECO:0007669"/>
    <property type="project" value="InterPro"/>
</dbReference>
<dbReference type="AlphaFoldDB" id="A0AAU8DUC7"/>
<dbReference type="RefSeq" id="WP_353650830.1">
    <property type="nucleotide sequence ID" value="NZ_CP159218.1"/>
</dbReference>
<protein>
    <submittedName>
        <fullName evidence="6">ATP-binding cassette domain-containing protein</fullName>
    </submittedName>
</protein>
<dbReference type="InterPro" id="IPR003439">
    <property type="entry name" value="ABC_transporter-like_ATP-bd"/>
</dbReference>
<evidence type="ECO:0000256" key="4">
    <source>
        <dbReference type="ARBA" id="ARBA00022840"/>
    </source>
</evidence>